<dbReference type="CDD" id="cd05380">
    <property type="entry name" value="CAP_euk"/>
    <property type="match status" value="1"/>
</dbReference>
<evidence type="ECO:0000259" key="1">
    <source>
        <dbReference type="SMART" id="SM00198"/>
    </source>
</evidence>
<dbReference type="AlphaFoldDB" id="A0A0B1T5H9"/>
<dbReference type="EMBL" id="KN552837">
    <property type="protein sequence ID" value="KHJ90620.1"/>
    <property type="molecule type" value="Genomic_DNA"/>
</dbReference>
<dbReference type="Pfam" id="PF00188">
    <property type="entry name" value="CAP"/>
    <property type="match status" value="1"/>
</dbReference>
<name>A0A0B1T5H9_OESDE</name>
<dbReference type="Proteomes" id="UP000053660">
    <property type="component" value="Unassembled WGS sequence"/>
</dbReference>
<dbReference type="SUPFAM" id="SSF55797">
    <property type="entry name" value="PR-1-like"/>
    <property type="match status" value="1"/>
</dbReference>
<keyword evidence="3" id="KW-1185">Reference proteome</keyword>
<dbReference type="InterPro" id="IPR035940">
    <property type="entry name" value="CAP_sf"/>
</dbReference>
<dbReference type="InterPro" id="IPR001283">
    <property type="entry name" value="CRISP-related"/>
</dbReference>
<feature type="domain" description="SCP" evidence="1">
    <location>
        <begin position="2"/>
        <end position="159"/>
    </location>
</feature>
<dbReference type="Gene3D" id="3.40.33.10">
    <property type="entry name" value="CAP"/>
    <property type="match status" value="1"/>
</dbReference>
<gene>
    <name evidence="2" type="ORF">OESDEN_09535</name>
</gene>
<dbReference type="PANTHER" id="PTHR10334">
    <property type="entry name" value="CYSTEINE-RICH SECRETORY PROTEIN-RELATED"/>
    <property type="match status" value="1"/>
</dbReference>
<accession>A0A0B1T5H9</accession>
<dbReference type="InterPro" id="IPR014044">
    <property type="entry name" value="CAP_dom"/>
</dbReference>
<organism evidence="2 3">
    <name type="scientific">Oesophagostomum dentatum</name>
    <name type="common">Nodular worm</name>
    <dbReference type="NCBI Taxonomy" id="61180"/>
    <lineage>
        <taxon>Eukaryota</taxon>
        <taxon>Metazoa</taxon>
        <taxon>Ecdysozoa</taxon>
        <taxon>Nematoda</taxon>
        <taxon>Chromadorea</taxon>
        <taxon>Rhabditida</taxon>
        <taxon>Rhabditina</taxon>
        <taxon>Rhabditomorpha</taxon>
        <taxon>Strongyloidea</taxon>
        <taxon>Strongylidae</taxon>
        <taxon>Oesophagostomum</taxon>
    </lineage>
</organism>
<reference evidence="2 3" key="1">
    <citation type="submission" date="2014-03" db="EMBL/GenBank/DDBJ databases">
        <title>Draft genome of the hookworm Oesophagostomum dentatum.</title>
        <authorList>
            <person name="Mitreva M."/>
        </authorList>
    </citation>
    <scope>NUCLEOTIDE SEQUENCE [LARGE SCALE GENOMIC DNA]</scope>
    <source>
        <strain evidence="2 3">OD-Hann</strain>
    </source>
</reference>
<evidence type="ECO:0000313" key="2">
    <source>
        <dbReference type="EMBL" id="KHJ90620.1"/>
    </source>
</evidence>
<dbReference type="SMART" id="SM00198">
    <property type="entry name" value="SCP"/>
    <property type="match status" value="1"/>
</dbReference>
<sequence>MRTKVLELHNNFRSRLAKGLEQNVLLYNKTALKASAMIKMKYDCTAEKFAYEVAKKCKNVHTPCAQLAGYGENLARVMGTKLDPVFAAEKAILKWWREFTLHGNHWNNIYSKEMLESGKLQHYVQMAWSRTTHIGCAVQNCRISSMVVCRYRPVGRRLNDVIYEVGDTCSACPRGSACEEATGLCSIRA</sequence>
<proteinExistence type="predicted"/>
<dbReference type="OrthoDB" id="5876828at2759"/>
<dbReference type="PRINTS" id="PR00837">
    <property type="entry name" value="V5TPXLIKE"/>
</dbReference>
<evidence type="ECO:0000313" key="3">
    <source>
        <dbReference type="Proteomes" id="UP000053660"/>
    </source>
</evidence>
<protein>
    <submittedName>
        <fullName evidence="2">SCP-like protein</fullName>
    </submittedName>
</protein>